<reference evidence="2" key="2">
    <citation type="journal article" date="2021" name="PeerJ">
        <title>Extensive microbial diversity within the chicken gut microbiome revealed by metagenomics and culture.</title>
        <authorList>
            <person name="Gilroy R."/>
            <person name="Ravi A."/>
            <person name="Getino M."/>
            <person name="Pursley I."/>
            <person name="Horton D.L."/>
            <person name="Alikhan N.F."/>
            <person name="Baker D."/>
            <person name="Gharbi K."/>
            <person name="Hall N."/>
            <person name="Watson M."/>
            <person name="Adriaenssens E.M."/>
            <person name="Foster-Nyarko E."/>
            <person name="Jarju S."/>
            <person name="Secka A."/>
            <person name="Antonio M."/>
            <person name="Oren A."/>
            <person name="Chaudhuri R.R."/>
            <person name="La Ragione R."/>
            <person name="Hildebrand F."/>
            <person name="Pallen M.J."/>
        </authorList>
    </citation>
    <scope>NUCLEOTIDE SEQUENCE</scope>
    <source>
        <strain evidence="2">ChiW3-316</strain>
    </source>
</reference>
<evidence type="ECO:0008006" key="4">
    <source>
        <dbReference type="Google" id="ProtNLM"/>
    </source>
</evidence>
<dbReference type="EMBL" id="DVNC01000022">
    <property type="protein sequence ID" value="HIU53068.1"/>
    <property type="molecule type" value="Genomic_DNA"/>
</dbReference>
<dbReference type="AlphaFoldDB" id="A0A9D1M385"/>
<protein>
    <recommendedName>
        <fullName evidence="4">EGF-like domain-containing protein</fullName>
    </recommendedName>
</protein>
<keyword evidence="1" id="KW-0732">Signal</keyword>
<sequence>MRKVVAIGLSGLVVCSFAGAGYSSLTPGAAELSHQYTHLIETNQSQTFESLSQSALLAERTVSVSRGVKVASVSFIAGGKQLDFGNVDFEDPTIELCKKEGYTQTSCPSGQNPGTYCPYSRTYFDKCCDSRYKYEKSACTYPNTISGDSCGGRFMCYCDRSLYPVESCASPKVTTNDSCTEEGKRYYSGCVCPSNYNQTCDGQNQQGVGEGCNDNGTVKYTSCQCKAGYSMTCTDIGPVTPSDYCLMNGIKYYNNCKTCENKCTLDSCPAGVSCTQEECSGKYCAVGCAVDYKDLDNYWCNGALRCWFK</sequence>
<evidence type="ECO:0000313" key="3">
    <source>
        <dbReference type="Proteomes" id="UP000824107"/>
    </source>
</evidence>
<evidence type="ECO:0000313" key="2">
    <source>
        <dbReference type="EMBL" id="HIU53068.1"/>
    </source>
</evidence>
<gene>
    <name evidence="2" type="ORF">IAD20_03190</name>
</gene>
<reference evidence="2" key="1">
    <citation type="submission" date="2020-10" db="EMBL/GenBank/DDBJ databases">
        <authorList>
            <person name="Gilroy R."/>
        </authorList>
    </citation>
    <scope>NUCLEOTIDE SEQUENCE</scope>
    <source>
        <strain evidence="2">ChiW3-316</strain>
    </source>
</reference>
<organism evidence="2 3">
    <name type="scientific">Candidatus Scatocola faecipullorum</name>
    <dbReference type="NCBI Taxonomy" id="2840917"/>
    <lineage>
        <taxon>Bacteria</taxon>
        <taxon>Pseudomonadati</taxon>
        <taxon>Pseudomonadota</taxon>
        <taxon>Alphaproteobacteria</taxon>
        <taxon>Rhodospirillales</taxon>
        <taxon>Rhodospirillaceae</taxon>
        <taxon>Rhodospirillaceae incertae sedis</taxon>
        <taxon>Candidatus Scatocola</taxon>
    </lineage>
</organism>
<feature type="signal peptide" evidence="1">
    <location>
        <begin position="1"/>
        <end position="20"/>
    </location>
</feature>
<comment type="caution">
    <text evidence="2">The sequence shown here is derived from an EMBL/GenBank/DDBJ whole genome shotgun (WGS) entry which is preliminary data.</text>
</comment>
<proteinExistence type="predicted"/>
<evidence type="ECO:0000256" key="1">
    <source>
        <dbReference type="SAM" id="SignalP"/>
    </source>
</evidence>
<accession>A0A9D1M385</accession>
<dbReference type="Proteomes" id="UP000824107">
    <property type="component" value="Unassembled WGS sequence"/>
</dbReference>
<feature type="chain" id="PRO_5038538372" description="EGF-like domain-containing protein" evidence="1">
    <location>
        <begin position="21"/>
        <end position="309"/>
    </location>
</feature>
<name>A0A9D1M385_9PROT</name>